<dbReference type="Pfam" id="PF00646">
    <property type="entry name" value="F-box"/>
    <property type="match status" value="1"/>
</dbReference>
<sequence>MEPTPPSLGVRKRRKKTISDLLPIDLVMQIFKRLPVKTLARLICVSKLCASIIRSRDFMKVFLTNRHGRLFFTFKRYKDSILFTASLQTLNPCEASVAMTHPAFDVDAKNCSYLHGLICYASACASRVLVYNSSTRKLTTLPIFQPGTPVRNHFLGYDGIGGVYKVLCRTGPNPVFQIMTLGDGSSWKTVNVGQYSHFPLKKHICIDGVLYYEACADKNLKGTAFIMRFDVRSESFERVKMSGDNVKCSAMVTYEGKLAIISKVISADGSVVLWVLEDAVKHKWLKKVFVLPNSWTSLVQGQSTAAYWFHRFVDVNDAGEFVLAPSSVRIRHYVLFYDPKRNSMRKVAVNGIKVPIRYDSNRRFNRPDSCSLLHLFSSQVESPMFLKKRRKHSSLRHGNPSKVHLRIQALEIHHSQPRFRESYLIKSSTRPQSLIFTFKSRRHIKHFFFSSSQRQDGDESSLSCVASYHLTCHSQPYTATTPSVHGLICYGPPSKLMVYNPSTRRSSSSLSWVSSKKFDLIKLPQGRATQFTRMIRYNGKVAIMLSGGFQSYPGRIELWVLEDAAKHGWSNQNFVLPLLADRNTMCQVFCVIDDDAGEFVLAPETLRAPPFCVLSYDPKKKA</sequence>
<protein>
    <recommendedName>
        <fullName evidence="1">F-box domain-containing protein</fullName>
    </recommendedName>
</protein>
<evidence type="ECO:0000313" key="2">
    <source>
        <dbReference type="EMBL" id="KAH0929601.1"/>
    </source>
</evidence>
<dbReference type="PANTHER" id="PTHR31111:SF106">
    <property type="entry name" value="F-BOX ASSOCIATED UBIQUITINATION EFFECTOR FAMILY PROTEIN"/>
    <property type="match status" value="1"/>
</dbReference>
<proteinExistence type="predicted"/>
<dbReference type="SMART" id="SM00256">
    <property type="entry name" value="FBOX"/>
    <property type="match status" value="1"/>
</dbReference>
<organism evidence="2 3">
    <name type="scientific">Brassica napus</name>
    <name type="common">Rape</name>
    <dbReference type="NCBI Taxonomy" id="3708"/>
    <lineage>
        <taxon>Eukaryota</taxon>
        <taxon>Viridiplantae</taxon>
        <taxon>Streptophyta</taxon>
        <taxon>Embryophyta</taxon>
        <taxon>Tracheophyta</taxon>
        <taxon>Spermatophyta</taxon>
        <taxon>Magnoliopsida</taxon>
        <taxon>eudicotyledons</taxon>
        <taxon>Gunneridae</taxon>
        <taxon>Pentapetalae</taxon>
        <taxon>rosids</taxon>
        <taxon>malvids</taxon>
        <taxon>Brassicales</taxon>
        <taxon>Brassicaceae</taxon>
        <taxon>Brassiceae</taxon>
        <taxon>Brassica</taxon>
    </lineage>
</organism>
<name>A0ABQ8DM98_BRANA</name>
<reference evidence="2 3" key="1">
    <citation type="submission" date="2021-05" db="EMBL/GenBank/DDBJ databases">
        <title>Genome Assembly of Synthetic Allotetraploid Brassica napus Reveals Homoeologous Exchanges between Subgenomes.</title>
        <authorList>
            <person name="Davis J.T."/>
        </authorList>
    </citation>
    <scope>NUCLEOTIDE SEQUENCE [LARGE SCALE GENOMIC DNA]</scope>
    <source>
        <strain evidence="3">cv. Da-Ae</strain>
        <tissue evidence="2">Seedling</tissue>
    </source>
</reference>
<dbReference type="InterPro" id="IPR013187">
    <property type="entry name" value="F-box-assoc_dom_typ3"/>
</dbReference>
<dbReference type="Pfam" id="PF08268">
    <property type="entry name" value="FBA_3"/>
    <property type="match status" value="3"/>
</dbReference>
<dbReference type="EMBL" id="JAGKQM010000004">
    <property type="protein sequence ID" value="KAH0929601.1"/>
    <property type="molecule type" value="Genomic_DNA"/>
</dbReference>
<dbReference type="NCBIfam" id="TIGR01640">
    <property type="entry name" value="F_box_assoc_1"/>
    <property type="match status" value="1"/>
</dbReference>
<accession>A0ABQ8DM98</accession>
<evidence type="ECO:0000259" key="1">
    <source>
        <dbReference type="SMART" id="SM00256"/>
    </source>
</evidence>
<dbReference type="Proteomes" id="UP000824890">
    <property type="component" value="Unassembled WGS sequence"/>
</dbReference>
<gene>
    <name evidence="2" type="ORF">HID58_015328</name>
</gene>
<dbReference type="SUPFAM" id="SSF81383">
    <property type="entry name" value="F-box domain"/>
    <property type="match status" value="1"/>
</dbReference>
<dbReference type="PANTHER" id="PTHR31111">
    <property type="entry name" value="BNAA05G37150D PROTEIN-RELATED"/>
    <property type="match status" value="1"/>
</dbReference>
<keyword evidence="3" id="KW-1185">Reference proteome</keyword>
<dbReference type="InterPro" id="IPR036047">
    <property type="entry name" value="F-box-like_dom_sf"/>
</dbReference>
<evidence type="ECO:0000313" key="3">
    <source>
        <dbReference type="Proteomes" id="UP000824890"/>
    </source>
</evidence>
<comment type="caution">
    <text evidence="2">The sequence shown here is derived from an EMBL/GenBank/DDBJ whole genome shotgun (WGS) entry which is preliminary data.</text>
</comment>
<dbReference type="InterPro" id="IPR017451">
    <property type="entry name" value="F-box-assoc_interact_dom"/>
</dbReference>
<feature type="domain" description="F-box" evidence="1">
    <location>
        <begin position="22"/>
        <end position="62"/>
    </location>
</feature>
<dbReference type="InterPro" id="IPR001810">
    <property type="entry name" value="F-box_dom"/>
</dbReference>